<dbReference type="GO" id="GO:0030089">
    <property type="term" value="C:phycobilisome"/>
    <property type="evidence" value="ECO:0007669"/>
    <property type="project" value="UniProtKB-KW"/>
</dbReference>
<dbReference type="SMART" id="SM00567">
    <property type="entry name" value="EZ_HEAT"/>
    <property type="match status" value="17"/>
</dbReference>
<dbReference type="eggNOG" id="COG1413">
    <property type="taxonomic scope" value="Bacteria"/>
</dbReference>
<dbReference type="OrthoDB" id="134770at2"/>
<name>B7KC92_GLOC7</name>
<dbReference type="Pfam" id="PF22730">
    <property type="entry name" value="NCC-H"/>
    <property type="match status" value="1"/>
</dbReference>
<dbReference type="Gene3D" id="1.25.10.10">
    <property type="entry name" value="Leucine-rich Repeat Variant"/>
    <property type="match status" value="7"/>
</dbReference>
<keyword evidence="2" id="KW-0605">Phycobilisome</keyword>
<proteinExistence type="predicted"/>
<feature type="transmembrane region" description="Helical" evidence="3">
    <location>
        <begin position="1435"/>
        <end position="1455"/>
    </location>
</feature>
<accession>B7KC92</accession>
<protein>
    <submittedName>
        <fullName evidence="5">Putative signal transduction protein with Nacht domain protein</fullName>
    </submittedName>
</protein>
<dbReference type="SUPFAM" id="SSF48371">
    <property type="entry name" value="ARM repeat"/>
    <property type="match status" value="2"/>
</dbReference>
<keyword evidence="3" id="KW-0472">Membrane</keyword>
<dbReference type="PANTHER" id="PTHR12697">
    <property type="entry name" value="PBS LYASE HEAT-LIKE PROTEIN"/>
    <property type="match status" value="1"/>
</dbReference>
<evidence type="ECO:0000313" key="6">
    <source>
        <dbReference type="Proteomes" id="UP000002384"/>
    </source>
</evidence>
<evidence type="ECO:0000313" key="5">
    <source>
        <dbReference type="EMBL" id="ACK70197.1"/>
    </source>
</evidence>
<dbReference type="STRING" id="65393.PCC7424_1763"/>
<evidence type="ECO:0000256" key="2">
    <source>
        <dbReference type="ARBA" id="ARBA00022738"/>
    </source>
</evidence>
<keyword evidence="3" id="KW-1133">Transmembrane helix</keyword>
<reference evidence="6" key="1">
    <citation type="journal article" date="2011" name="MBio">
        <title>Novel metabolic attributes of the genus Cyanothece, comprising a group of unicellular nitrogen-fixing Cyanobacteria.</title>
        <authorList>
            <person name="Bandyopadhyay A."/>
            <person name="Elvitigala T."/>
            <person name="Welsh E."/>
            <person name="Stockel J."/>
            <person name="Liberton M."/>
            <person name="Min H."/>
            <person name="Sherman L.A."/>
            <person name="Pakrasi H.B."/>
        </authorList>
    </citation>
    <scope>NUCLEOTIDE SEQUENCE [LARGE SCALE GENOMIC DNA]</scope>
    <source>
        <strain evidence="6">PCC 7424</strain>
    </source>
</reference>
<dbReference type="RefSeq" id="WP_012599140.1">
    <property type="nucleotide sequence ID" value="NC_011729.1"/>
</dbReference>
<evidence type="ECO:0000256" key="1">
    <source>
        <dbReference type="ARBA" id="ARBA00022549"/>
    </source>
</evidence>
<sequence>MKEQPDKIAEKIAVFAQGGTVYIDKIIIDSQGKELSKKTIQLDWRLICQQVLQQQKNLRKRITERGFELNIYVPLGLVERKKQQRRKQQEDPNKDQVFELEETLITKEYHHNAFLIEIIGETGRENQRIAITGEPGAGKTTLLHKIATWIEEHQKGLPILIPLVALEKQTLEDYLLNNWLKKAEEFIQKEDRQDKTALKEALKERFREGGVWLLLDGLDEMAANSSGGVLTTIVQYLEGWITQARIILTSRLNVWDEQKTNPLSGFKTFRTLQFTDKQVTEFIEGWFAVAESSHTLKDVATQTKPADAGSQILAREGGLSPYSPRLQPAGILELQNKLKEPQYQSIQELIHNPLRLAMLCEVWYNNPGELPETKAQLYERYIRDYYNEWKSEQHQLSQDIDKQEELNKKLGELALQQLDSEVRFRIPRKTAYKLMGKELFNLACEVGWLNIVDREKETDEIVYAFYHPSFQEYFAATVIDDWDYFLPRKHKNKPVQGKKYRIFEDKWKEPFLLWLGRGDVEKNKKEALIEKLVTFKDGCGKWRNKGAYEYRAYCLAAMGVREFKQCSRTEEIVKQIVNWLCPSDLKSSSFLESYYFFYDYLSKAFFFKTIVLKKIMQATLLETERETAINALLALIQTSQSKETRRDAVETLAQIAPEIAPSKLIQTSQDEKTRRDAVETLAQIAPEIAPGNEKALDVLLALIQTSQDEKTHRDAAKSLAQIAPGNEKALDVLLVLIQTSKYDWIRRDAVETLGKIAPGNQKALDALVALIQPSEYDSTPHYAAQTLGIIARGNSKVIAALEALIQTAQDDSTRLKAAIILGKIAPGNQKAIDVLLALIQTSEYDWIRRDAAETLGKIARGNSKAIAALEALIQPSQSEWTRAYAAIILGKIAPDNEKTIDALVALIQTSQSEWIRGDAAKSLGEITPGNQKAIDALVALIQTTSQFNRTVFYGAKFLLEIAPRNKRTINELVALIQPPRFPSTLFYAEKSLGRIASGNQKAIAALEALIQTSQSDSTVFYAANILEEIAPGNEKTIDALVALIQPSQSEWTRAYAAIILVKIAPGHEKTIDALVTLIQTSQSDSTVFYTANILEEIAPGHEKTINALVALIQTSQSDEICRLAVETIGKIAPGHEKTIDALVALIQTSQSEWTRAYAAKSLVKIAPDNQKAINALVALIQTSQSEETRHYAARCLAQIAPDNQKAIDALEALISTSQDDRIRRYAALSLGKIAPGKQKAIDALVALISTSQDDWIRRDAARCLVQIAPDNQKAIAALETLIQTSQDEWTRRDAAECLVQIAFGNQKAIDALEYLIETSEDEETRLKAAQSLGKIAPGNEKAIAALVAILIKIETSLAHPYETGFDAAESLTQILTKSEMKKAITNLRKGIPTITRKIWLYFSFYPYIFLIFWHCAEKLPYPEFYQAWDDRRHHWFKPLMIILLSGSVAGTFIYTQSQTSPPPVPHFPQPEINLK</sequence>
<dbReference type="Proteomes" id="UP000002384">
    <property type="component" value="Chromosome"/>
</dbReference>
<dbReference type="SMART" id="SM00382">
    <property type="entry name" value="AAA"/>
    <property type="match status" value="1"/>
</dbReference>
<dbReference type="Pfam" id="PF13646">
    <property type="entry name" value="HEAT_2"/>
    <property type="match status" value="5"/>
</dbReference>
<dbReference type="PROSITE" id="PS50837">
    <property type="entry name" value="NACHT"/>
    <property type="match status" value="1"/>
</dbReference>
<dbReference type="InterPro" id="IPR054570">
    <property type="entry name" value="NCC-H_dom"/>
</dbReference>
<dbReference type="Pfam" id="PF05729">
    <property type="entry name" value="NACHT"/>
    <property type="match status" value="1"/>
</dbReference>
<keyword evidence="3" id="KW-0812">Transmembrane</keyword>
<dbReference type="Gene3D" id="3.40.50.300">
    <property type="entry name" value="P-loop containing nucleotide triphosphate hydrolases"/>
    <property type="match status" value="1"/>
</dbReference>
<dbReference type="InterPro" id="IPR011989">
    <property type="entry name" value="ARM-like"/>
</dbReference>
<keyword evidence="6" id="KW-1185">Reference proteome</keyword>
<dbReference type="KEGG" id="cyc:PCC7424_1763"/>
<dbReference type="GO" id="GO:0019135">
    <property type="term" value="F:deoxyhypusine monooxygenase activity"/>
    <property type="evidence" value="ECO:0007669"/>
    <property type="project" value="TreeGrafter"/>
</dbReference>
<dbReference type="InterPro" id="IPR016024">
    <property type="entry name" value="ARM-type_fold"/>
</dbReference>
<dbReference type="SMART" id="SM00185">
    <property type="entry name" value="ARM"/>
    <property type="match status" value="5"/>
</dbReference>
<gene>
    <name evidence="5" type="ordered locus">PCC7424_1763</name>
</gene>
<dbReference type="InterPro" id="IPR007111">
    <property type="entry name" value="NACHT_NTPase"/>
</dbReference>
<dbReference type="InterPro" id="IPR027417">
    <property type="entry name" value="P-loop_NTPase"/>
</dbReference>
<evidence type="ECO:0000259" key="4">
    <source>
        <dbReference type="PROSITE" id="PS50837"/>
    </source>
</evidence>
<evidence type="ECO:0000256" key="3">
    <source>
        <dbReference type="SAM" id="Phobius"/>
    </source>
</evidence>
<keyword evidence="1" id="KW-0042">Antenna complex</keyword>
<dbReference type="PANTHER" id="PTHR12697:SF20">
    <property type="entry name" value="HEAT REPEAT-CONTAINING PROTEIN 4"/>
    <property type="match status" value="1"/>
</dbReference>
<dbReference type="HOGENOM" id="CLU_002731_0_0_3"/>
<dbReference type="InterPro" id="IPR003593">
    <property type="entry name" value="AAA+_ATPase"/>
</dbReference>
<dbReference type="EMBL" id="CP001291">
    <property type="protein sequence ID" value="ACK70197.1"/>
    <property type="molecule type" value="Genomic_DNA"/>
</dbReference>
<feature type="transmembrane region" description="Helical" evidence="3">
    <location>
        <begin position="1398"/>
        <end position="1415"/>
    </location>
</feature>
<feature type="domain" description="NACHT" evidence="4">
    <location>
        <begin position="127"/>
        <end position="251"/>
    </location>
</feature>
<dbReference type="InterPro" id="IPR004155">
    <property type="entry name" value="PBS_lyase_HEAT"/>
</dbReference>
<dbReference type="InterPro" id="IPR000225">
    <property type="entry name" value="Armadillo"/>
</dbReference>
<dbReference type="eggNOG" id="COG5635">
    <property type="taxonomic scope" value="Bacteria"/>
</dbReference>
<dbReference type="SUPFAM" id="SSF52540">
    <property type="entry name" value="P-loop containing nucleoside triphosphate hydrolases"/>
    <property type="match status" value="1"/>
</dbReference>
<organism evidence="5 6">
    <name type="scientific">Gloeothece citriformis (strain PCC 7424)</name>
    <name type="common">Cyanothece sp. (strain PCC 7424)</name>
    <dbReference type="NCBI Taxonomy" id="65393"/>
    <lineage>
        <taxon>Bacteria</taxon>
        <taxon>Bacillati</taxon>
        <taxon>Cyanobacteriota</taxon>
        <taxon>Cyanophyceae</taxon>
        <taxon>Oscillatoriophycideae</taxon>
        <taxon>Chroococcales</taxon>
        <taxon>Aphanothecaceae</taxon>
        <taxon>Gloeothece</taxon>
        <taxon>Gloeothece citriformis</taxon>
    </lineage>
</organism>